<evidence type="ECO:0000256" key="2">
    <source>
        <dbReference type="PROSITE-ProRule" id="PRU00176"/>
    </source>
</evidence>
<dbReference type="InterPro" id="IPR000504">
    <property type="entry name" value="RRM_dom"/>
</dbReference>
<dbReference type="Gene3D" id="3.30.70.330">
    <property type="match status" value="1"/>
</dbReference>
<dbReference type="InterPro" id="IPR012677">
    <property type="entry name" value="Nucleotide-bd_a/b_plait_sf"/>
</dbReference>
<evidence type="ECO:0000259" key="4">
    <source>
        <dbReference type="PROSITE" id="PS50102"/>
    </source>
</evidence>
<dbReference type="FunFam" id="3.30.70.330:FF:000078">
    <property type="entry name" value="serine/arginine-rich splicing factor 7 isoform X1"/>
    <property type="match status" value="1"/>
</dbReference>
<dbReference type="InterPro" id="IPR001932">
    <property type="entry name" value="PPM-type_phosphatase-like_dom"/>
</dbReference>
<dbReference type="InterPro" id="IPR015655">
    <property type="entry name" value="PP2C"/>
</dbReference>
<name>A0AAE1NIW9_9EUCA</name>
<dbReference type="Pfam" id="PF00076">
    <property type="entry name" value="RRM_1"/>
    <property type="match status" value="1"/>
</dbReference>
<feature type="compositionally biased region" description="Basic and acidic residues" evidence="3">
    <location>
        <begin position="433"/>
        <end position="448"/>
    </location>
</feature>
<keyword evidence="7" id="KW-1185">Reference proteome</keyword>
<feature type="domain" description="PPM-type phosphatase" evidence="5">
    <location>
        <begin position="18"/>
        <end position="269"/>
    </location>
</feature>
<dbReference type="InterPro" id="IPR035979">
    <property type="entry name" value="RBD_domain_sf"/>
</dbReference>
<keyword evidence="1 2" id="KW-0694">RNA-binding</keyword>
<dbReference type="Proteomes" id="UP001292094">
    <property type="component" value="Unassembled WGS sequence"/>
</dbReference>
<dbReference type="Gene3D" id="3.60.40.10">
    <property type="entry name" value="PPM-type phosphatase domain"/>
    <property type="match status" value="1"/>
</dbReference>
<dbReference type="GO" id="GO:0003723">
    <property type="term" value="F:RNA binding"/>
    <property type="evidence" value="ECO:0007669"/>
    <property type="project" value="UniProtKB-UniRule"/>
</dbReference>
<accession>A0AAE1NIW9</accession>
<evidence type="ECO:0000259" key="5">
    <source>
        <dbReference type="PROSITE" id="PS51746"/>
    </source>
</evidence>
<feature type="domain" description="RRM" evidence="4">
    <location>
        <begin position="317"/>
        <end position="390"/>
    </location>
</feature>
<sequence length="478" mass="53555">MDASIKQGVPVPLVLPSDVGTSSIMGKRPYQEDRYVVETLSNNILCVGVFDGHGGNECSQYCYTHLKSVLSEELTRHHDLQTVLHNTFHTLHTRYTHWVHTYKQGYRSGTTACVSLLRGGVELALAHVGDSRAILCRSGGQPVNLTADHCPSLIAEKNRIVSSGGTVTTDNIGRHLVNDTLSMSRSLGDLHLKPYGVIPLPDTRTLRVKHGKDAFLLHITDGINFVLTSEEACDIINQTEDPHQAAIVLTEQAQSMASEDNITAVVVPFGSWGKYTKSASMFYSFGIGRDMNKSSSISSQAENIFYYFVLLYMRMDCKVYVGNLGNNAAKHELESAFTKYGPLVNVWVARNPPGFAFVEFEDPRDAEDAVRALDGTRLCGVRVRVEMSTGRSRRDRYRSPPRRGGSRRSRSRSPRRFGRSRSRSPRRSRSRSPRYDDYRRRSDSPDFRRRSRSRSSCFSQDMRIAGPCEGFAGKLKML</sequence>
<dbReference type="EMBL" id="JAWZYT010005316">
    <property type="protein sequence ID" value="KAK4290964.1"/>
    <property type="molecule type" value="Genomic_DNA"/>
</dbReference>
<dbReference type="PANTHER" id="PTHR47992">
    <property type="entry name" value="PROTEIN PHOSPHATASE"/>
    <property type="match status" value="1"/>
</dbReference>
<evidence type="ECO:0000313" key="7">
    <source>
        <dbReference type="Proteomes" id="UP001292094"/>
    </source>
</evidence>
<gene>
    <name evidence="6" type="ORF">Pmani_036182</name>
</gene>
<evidence type="ECO:0000256" key="1">
    <source>
        <dbReference type="ARBA" id="ARBA00022884"/>
    </source>
</evidence>
<dbReference type="CDD" id="cd12373">
    <property type="entry name" value="RRM_SRSF3_like"/>
    <property type="match status" value="1"/>
</dbReference>
<evidence type="ECO:0000313" key="6">
    <source>
        <dbReference type="EMBL" id="KAK4290964.1"/>
    </source>
</evidence>
<comment type="caution">
    <text evidence="6">The sequence shown here is derived from an EMBL/GenBank/DDBJ whole genome shotgun (WGS) entry which is preliminary data.</text>
</comment>
<dbReference type="InterPro" id="IPR036457">
    <property type="entry name" value="PPM-type-like_dom_sf"/>
</dbReference>
<dbReference type="SMART" id="SM00332">
    <property type="entry name" value="PP2Cc"/>
    <property type="match status" value="1"/>
</dbReference>
<evidence type="ECO:0000256" key="3">
    <source>
        <dbReference type="SAM" id="MobiDB-lite"/>
    </source>
</evidence>
<dbReference type="SUPFAM" id="SSF81606">
    <property type="entry name" value="PP2C-like"/>
    <property type="match status" value="1"/>
</dbReference>
<dbReference type="GO" id="GO:0004722">
    <property type="term" value="F:protein serine/threonine phosphatase activity"/>
    <property type="evidence" value="ECO:0007669"/>
    <property type="project" value="InterPro"/>
</dbReference>
<dbReference type="PROSITE" id="PS51746">
    <property type="entry name" value="PPM_2"/>
    <property type="match status" value="1"/>
</dbReference>
<feature type="region of interest" description="Disordered" evidence="3">
    <location>
        <begin position="389"/>
        <end position="458"/>
    </location>
</feature>
<proteinExistence type="predicted"/>
<feature type="compositionally biased region" description="Basic residues" evidence="3">
    <location>
        <begin position="391"/>
        <end position="432"/>
    </location>
</feature>
<dbReference type="CDD" id="cd00143">
    <property type="entry name" value="PP2Cc"/>
    <property type="match status" value="1"/>
</dbReference>
<dbReference type="AlphaFoldDB" id="A0AAE1NIW9"/>
<reference evidence="6" key="1">
    <citation type="submission" date="2023-11" db="EMBL/GenBank/DDBJ databases">
        <title>Genome assemblies of two species of porcelain crab, Petrolisthes cinctipes and Petrolisthes manimaculis (Anomura: Porcellanidae).</title>
        <authorList>
            <person name="Angst P."/>
        </authorList>
    </citation>
    <scope>NUCLEOTIDE SEQUENCE</scope>
    <source>
        <strain evidence="6">PB745_02</strain>
        <tissue evidence="6">Gill</tissue>
    </source>
</reference>
<dbReference type="Pfam" id="PF00481">
    <property type="entry name" value="PP2C"/>
    <property type="match status" value="1"/>
</dbReference>
<protein>
    <submittedName>
        <fullName evidence="6">Uncharacterized protein</fullName>
    </submittedName>
</protein>
<organism evidence="6 7">
    <name type="scientific">Petrolisthes manimaculis</name>
    <dbReference type="NCBI Taxonomy" id="1843537"/>
    <lineage>
        <taxon>Eukaryota</taxon>
        <taxon>Metazoa</taxon>
        <taxon>Ecdysozoa</taxon>
        <taxon>Arthropoda</taxon>
        <taxon>Crustacea</taxon>
        <taxon>Multicrustacea</taxon>
        <taxon>Malacostraca</taxon>
        <taxon>Eumalacostraca</taxon>
        <taxon>Eucarida</taxon>
        <taxon>Decapoda</taxon>
        <taxon>Pleocyemata</taxon>
        <taxon>Anomura</taxon>
        <taxon>Galatheoidea</taxon>
        <taxon>Porcellanidae</taxon>
        <taxon>Petrolisthes</taxon>
    </lineage>
</organism>
<dbReference type="SUPFAM" id="SSF54928">
    <property type="entry name" value="RNA-binding domain, RBD"/>
    <property type="match status" value="1"/>
</dbReference>
<dbReference type="PROSITE" id="PS50102">
    <property type="entry name" value="RRM"/>
    <property type="match status" value="1"/>
</dbReference>
<dbReference type="SMART" id="SM00360">
    <property type="entry name" value="RRM"/>
    <property type="match status" value="1"/>
</dbReference>